<reference evidence="2 3" key="1">
    <citation type="submission" date="2020-08" db="EMBL/GenBank/DDBJ databases">
        <title>Lysobacter sp. II4 sp. nov., isolated from soil.</title>
        <authorList>
            <person name="Woo C.Y."/>
            <person name="Kim J."/>
        </authorList>
    </citation>
    <scope>NUCLEOTIDE SEQUENCE [LARGE SCALE GENOMIC DNA]</scope>
    <source>
        <strain evidence="2 3">II4</strain>
    </source>
</reference>
<keyword evidence="3" id="KW-1185">Reference proteome</keyword>
<dbReference type="AlphaFoldDB" id="A0A7H0FWS3"/>
<proteinExistence type="predicted"/>
<dbReference type="RefSeq" id="WP_187711930.1">
    <property type="nucleotide sequence ID" value="NZ_CP060820.1"/>
</dbReference>
<feature type="chain" id="PRO_5028986365" description="DUF4410 domain-containing protein" evidence="1">
    <location>
        <begin position="21"/>
        <end position="195"/>
    </location>
</feature>
<accession>A0A7H0FWS3</accession>
<evidence type="ECO:0000313" key="3">
    <source>
        <dbReference type="Proteomes" id="UP000516018"/>
    </source>
</evidence>
<organism evidence="2 3">
    <name type="scientific">Agrilutibacter terrestris</name>
    <dbReference type="NCBI Taxonomy" id="2865112"/>
    <lineage>
        <taxon>Bacteria</taxon>
        <taxon>Pseudomonadati</taxon>
        <taxon>Pseudomonadota</taxon>
        <taxon>Gammaproteobacteria</taxon>
        <taxon>Lysobacterales</taxon>
        <taxon>Lysobacteraceae</taxon>
        <taxon>Agrilutibacter</taxon>
    </lineage>
</organism>
<evidence type="ECO:0008006" key="4">
    <source>
        <dbReference type="Google" id="ProtNLM"/>
    </source>
</evidence>
<keyword evidence="1" id="KW-0732">Signal</keyword>
<evidence type="ECO:0000313" key="2">
    <source>
        <dbReference type="EMBL" id="QNP40489.1"/>
    </source>
</evidence>
<gene>
    <name evidence="2" type="ORF">H8B22_13615</name>
</gene>
<feature type="signal peptide" evidence="1">
    <location>
        <begin position="1"/>
        <end position="20"/>
    </location>
</feature>
<dbReference type="EMBL" id="CP060820">
    <property type="protein sequence ID" value="QNP40489.1"/>
    <property type="molecule type" value="Genomic_DNA"/>
</dbReference>
<dbReference type="PROSITE" id="PS51257">
    <property type="entry name" value="PROKAR_LIPOPROTEIN"/>
    <property type="match status" value="1"/>
</dbReference>
<protein>
    <recommendedName>
        <fullName evidence="4">DUF4410 domain-containing protein</fullName>
    </recommendedName>
</protein>
<dbReference type="Proteomes" id="UP000516018">
    <property type="component" value="Chromosome"/>
</dbReference>
<name>A0A7H0FWS3_9GAMM</name>
<sequence length="195" mass="20450">MRAIAVMLFACFMLSGCLSAKMYVDPALPKVVKADVAPTAQPRPVQVLFEFRTKGNANARATAEIRPRVVAVAAESGLFSSVSSNNDASGTPGVLKLVIDNVAITDNAAAKGFGTGLTFGLVGSMVTDGYVATATYSHDGKVTEASVKHALHTTIGNKKGPEGLVAMEPQAAVHEVMDQITWNALKQLAEKKAFD</sequence>
<dbReference type="KEGG" id="lsx:H8B22_13615"/>
<evidence type="ECO:0000256" key="1">
    <source>
        <dbReference type="SAM" id="SignalP"/>
    </source>
</evidence>